<organism evidence="2 3">
    <name type="scientific">Setaria viridis</name>
    <name type="common">Green bristlegrass</name>
    <name type="synonym">Setaria italica subsp. viridis</name>
    <dbReference type="NCBI Taxonomy" id="4556"/>
    <lineage>
        <taxon>Eukaryota</taxon>
        <taxon>Viridiplantae</taxon>
        <taxon>Streptophyta</taxon>
        <taxon>Embryophyta</taxon>
        <taxon>Tracheophyta</taxon>
        <taxon>Spermatophyta</taxon>
        <taxon>Magnoliopsida</taxon>
        <taxon>Liliopsida</taxon>
        <taxon>Poales</taxon>
        <taxon>Poaceae</taxon>
        <taxon>PACMAD clade</taxon>
        <taxon>Panicoideae</taxon>
        <taxon>Panicodae</taxon>
        <taxon>Paniceae</taxon>
        <taxon>Cenchrinae</taxon>
        <taxon>Setaria</taxon>
    </lineage>
</organism>
<reference evidence="2" key="1">
    <citation type="submission" date="2019-03" db="EMBL/GenBank/DDBJ databases">
        <title>WGS assembly of Setaria viridis.</title>
        <authorList>
            <person name="Huang P."/>
            <person name="Jenkins J."/>
            <person name="Grimwood J."/>
            <person name="Barry K."/>
            <person name="Healey A."/>
            <person name="Mamidi S."/>
            <person name="Sreedasyam A."/>
            <person name="Shu S."/>
            <person name="Feldman M."/>
            <person name="Wu J."/>
            <person name="Yu Y."/>
            <person name="Chen C."/>
            <person name="Johnson J."/>
            <person name="Rokhsar D."/>
            <person name="Baxter I."/>
            <person name="Schmutz J."/>
            <person name="Brutnell T."/>
            <person name="Kellogg E."/>
        </authorList>
    </citation>
    <scope>NUCLEOTIDE SEQUENCE [LARGE SCALE GENOMIC DNA]</scope>
</reference>
<feature type="domain" description="VOC" evidence="1">
    <location>
        <begin position="11"/>
        <end position="137"/>
    </location>
</feature>
<dbReference type="Gramene" id="TKV96830">
    <property type="protein sequence ID" value="TKV96830"/>
    <property type="gene ID" value="SEVIR_9G455300v2"/>
</dbReference>
<dbReference type="PANTHER" id="PTHR21366:SF22">
    <property type="entry name" value="VOC DOMAIN-CONTAINING PROTEIN"/>
    <property type="match status" value="1"/>
</dbReference>
<dbReference type="Pfam" id="PF00903">
    <property type="entry name" value="Glyoxalase"/>
    <property type="match status" value="1"/>
</dbReference>
<dbReference type="Proteomes" id="UP000298652">
    <property type="component" value="Chromosome 9"/>
</dbReference>
<keyword evidence="3" id="KW-1185">Reference proteome</keyword>
<evidence type="ECO:0000313" key="2">
    <source>
        <dbReference type="EMBL" id="TKV96830.1"/>
    </source>
</evidence>
<dbReference type="AlphaFoldDB" id="A0A4U6T525"/>
<evidence type="ECO:0000313" key="3">
    <source>
        <dbReference type="Proteomes" id="UP000298652"/>
    </source>
</evidence>
<evidence type="ECO:0000259" key="1">
    <source>
        <dbReference type="PROSITE" id="PS51819"/>
    </source>
</evidence>
<dbReference type="SUPFAM" id="SSF54593">
    <property type="entry name" value="Glyoxalase/Bleomycin resistance protein/Dihydroxybiphenyl dioxygenase"/>
    <property type="match status" value="1"/>
</dbReference>
<protein>
    <recommendedName>
        <fullName evidence="1">VOC domain-containing protein</fullName>
    </recommendedName>
</protein>
<dbReference type="PANTHER" id="PTHR21366">
    <property type="entry name" value="GLYOXALASE FAMILY PROTEIN"/>
    <property type="match status" value="1"/>
</dbReference>
<dbReference type="EMBL" id="CM016560">
    <property type="protein sequence ID" value="TKV96830.1"/>
    <property type="molecule type" value="Genomic_DNA"/>
</dbReference>
<proteinExistence type="predicted"/>
<dbReference type="InterPro" id="IPR050383">
    <property type="entry name" value="GlyoxalaseI/FosfomycinResist"/>
</dbReference>
<dbReference type="InterPro" id="IPR004360">
    <property type="entry name" value="Glyas_Fos-R_dOase_dom"/>
</dbReference>
<dbReference type="InterPro" id="IPR037523">
    <property type="entry name" value="VOC_core"/>
</dbReference>
<sequence>MASGDASPDAKYAYTIVYVTDVEKAAAFYAAAFGYAVRRLDQSHKWAELESGATTIAFTPLHQRETDGLSGQVQLPDATAARGPVEICFVYADVDAAYRRAVEHGATPVSAPEQKPWGQKSGFVRDMDGNVVRIGSHVRE</sequence>
<accession>A0A4U6T525</accession>
<gene>
    <name evidence="2" type="ORF">SEVIR_9G455300v2</name>
</gene>
<dbReference type="Gene3D" id="3.10.180.10">
    <property type="entry name" value="2,3-Dihydroxybiphenyl 1,2-Dioxygenase, domain 1"/>
    <property type="match status" value="1"/>
</dbReference>
<dbReference type="PROSITE" id="PS51819">
    <property type="entry name" value="VOC"/>
    <property type="match status" value="1"/>
</dbReference>
<name>A0A4U6T525_SETVI</name>
<dbReference type="InterPro" id="IPR029068">
    <property type="entry name" value="Glyas_Bleomycin-R_OHBP_Dase"/>
</dbReference>
<dbReference type="OMA" id="CFAYPDV"/>